<organism evidence="23 24">
    <name type="scientific">Podarcis muralis</name>
    <name type="common">Wall lizard</name>
    <name type="synonym">Lacerta muralis</name>
    <dbReference type="NCBI Taxonomy" id="64176"/>
    <lineage>
        <taxon>Eukaryota</taxon>
        <taxon>Metazoa</taxon>
        <taxon>Chordata</taxon>
        <taxon>Craniata</taxon>
        <taxon>Vertebrata</taxon>
        <taxon>Euteleostomi</taxon>
        <taxon>Lepidosauria</taxon>
        <taxon>Squamata</taxon>
        <taxon>Bifurcata</taxon>
        <taxon>Unidentata</taxon>
        <taxon>Episquamata</taxon>
        <taxon>Laterata</taxon>
        <taxon>Lacertibaenia</taxon>
        <taxon>Lacertidae</taxon>
        <taxon>Podarcis</taxon>
    </lineage>
</organism>
<evidence type="ECO:0000256" key="4">
    <source>
        <dbReference type="ARBA" id="ARBA00022525"/>
    </source>
</evidence>
<dbReference type="PANTHER" id="PTHR11422">
    <property type="entry name" value="T-CELL SURFACE GLYCOPROTEIN CD4"/>
    <property type="match status" value="1"/>
</dbReference>
<evidence type="ECO:0000256" key="7">
    <source>
        <dbReference type="ARBA" id="ARBA00022737"/>
    </source>
</evidence>
<dbReference type="Ensembl" id="ENSPMRT00000030126.1">
    <property type="protein sequence ID" value="ENSPMRP00000028400.1"/>
    <property type="gene ID" value="ENSPMRG00000018333.1"/>
</dbReference>
<dbReference type="Gene3D" id="2.60.40.10">
    <property type="entry name" value="Immunoglobulins"/>
    <property type="match status" value="4"/>
</dbReference>
<keyword evidence="12" id="KW-1015">Disulfide bond</keyword>
<dbReference type="Proteomes" id="UP000472272">
    <property type="component" value="Chromosome 17"/>
</dbReference>
<keyword evidence="13" id="KW-0325">Glycoprotein</keyword>
<keyword evidence="5 20" id="KW-0812">Transmembrane</keyword>
<comment type="subcellular location">
    <subcellularLocation>
        <location evidence="1">Cell membrane</location>
        <topology evidence="1">Single-pass type I membrane protein</topology>
    </subcellularLocation>
    <subcellularLocation>
        <location evidence="2">Secreted</location>
    </subcellularLocation>
</comment>
<evidence type="ECO:0000256" key="17">
    <source>
        <dbReference type="ARBA" id="ARBA00061264"/>
    </source>
</evidence>
<dbReference type="GO" id="GO:0045121">
    <property type="term" value="C:membrane raft"/>
    <property type="evidence" value="ECO:0007669"/>
    <property type="project" value="TreeGrafter"/>
</dbReference>
<evidence type="ECO:0000256" key="12">
    <source>
        <dbReference type="ARBA" id="ARBA00023157"/>
    </source>
</evidence>
<dbReference type="InterPro" id="IPR013106">
    <property type="entry name" value="Ig_V-set"/>
</dbReference>
<evidence type="ECO:0000256" key="8">
    <source>
        <dbReference type="ARBA" id="ARBA00022859"/>
    </source>
</evidence>
<evidence type="ECO:0000256" key="15">
    <source>
        <dbReference type="ARBA" id="ARBA00057112"/>
    </source>
</evidence>
<keyword evidence="11 20" id="KW-0472">Membrane</keyword>
<evidence type="ECO:0000256" key="16">
    <source>
        <dbReference type="ARBA" id="ARBA00059221"/>
    </source>
</evidence>
<dbReference type="OMA" id="LWVAPVE"/>
<dbReference type="AlphaFoldDB" id="A0A670JWZ1"/>
<evidence type="ECO:0000256" key="6">
    <source>
        <dbReference type="ARBA" id="ARBA00022729"/>
    </source>
</evidence>
<reference evidence="23" key="3">
    <citation type="submission" date="2025-09" db="UniProtKB">
        <authorList>
            <consortium name="Ensembl"/>
        </authorList>
    </citation>
    <scope>IDENTIFICATION</scope>
</reference>
<evidence type="ECO:0000256" key="5">
    <source>
        <dbReference type="ARBA" id="ARBA00022692"/>
    </source>
</evidence>
<dbReference type="InterPro" id="IPR013783">
    <property type="entry name" value="Ig-like_fold"/>
</dbReference>
<dbReference type="GO" id="GO:0042110">
    <property type="term" value="P:T cell activation"/>
    <property type="evidence" value="ECO:0007669"/>
    <property type="project" value="TreeGrafter"/>
</dbReference>
<dbReference type="FunFam" id="2.60.40.10:FF:002440">
    <property type="entry name" value="Lymphocyte activation gene 3 protein"/>
    <property type="match status" value="1"/>
</dbReference>
<evidence type="ECO:0000256" key="13">
    <source>
        <dbReference type="ARBA" id="ARBA00023180"/>
    </source>
</evidence>
<dbReference type="CDD" id="cd00096">
    <property type="entry name" value="Ig"/>
    <property type="match status" value="1"/>
</dbReference>
<protein>
    <recommendedName>
        <fullName evidence="19">Lymphocyte activation gene 3 protein</fullName>
    </recommendedName>
</protein>
<keyword evidence="9 20" id="KW-1133">Transmembrane helix</keyword>
<evidence type="ECO:0000256" key="11">
    <source>
        <dbReference type="ARBA" id="ARBA00023136"/>
    </source>
</evidence>
<proteinExistence type="inferred from homology"/>
<dbReference type="InterPro" id="IPR036179">
    <property type="entry name" value="Ig-like_dom_sf"/>
</dbReference>
<evidence type="ECO:0000256" key="9">
    <source>
        <dbReference type="ARBA" id="ARBA00022989"/>
    </source>
</evidence>
<evidence type="ECO:0000256" key="10">
    <source>
        <dbReference type="ARBA" id="ARBA00023130"/>
    </source>
</evidence>
<evidence type="ECO:0000256" key="18">
    <source>
        <dbReference type="ARBA" id="ARBA00065545"/>
    </source>
</evidence>
<comment type="function">
    <text evidence="16">Lymphocyte activation gene 3 protein: Inhibitory receptor on antigen activated T-cells. Delivers inhibitory signals upon binding to ligands, such as FGL1. FGL1 constitutes a major ligand of LAG3 and is responsible for LAG3 T-cell inhibitory function. Following TCR engagement, LAG3 associates with CD3-TCR in the immunological synapse and directly inhibits T-cell activation. May inhibit antigen-specific T-cell activation in synergy with PDCD1/PD-1, possibly by acting as a coreceptor for PDCD1/PD-1. Negatively regulates the proliferation, activation, effector function and homeostasis of both CD8(+) and CD4(+) T-cells. Also mediates immune tolerance: constitutively expressed on a subset of regulatory T-cells (Tregs) and contributes to their suppressive function. Also acts as a negative regulator of plasmacytoid dendritic cell (pDCs) activation. Binds MHC class II (MHC-II); the precise role of MHC-II-binding is however unclear.</text>
</comment>
<dbReference type="PROSITE" id="PS50835">
    <property type="entry name" value="IG_LIKE"/>
    <property type="match status" value="3"/>
</dbReference>
<gene>
    <name evidence="23" type="primary">LAG3</name>
</gene>
<feature type="domain" description="Ig-like" evidence="22">
    <location>
        <begin position="328"/>
        <end position="426"/>
    </location>
</feature>
<dbReference type="Pfam" id="PF00047">
    <property type="entry name" value="ig"/>
    <property type="match status" value="1"/>
</dbReference>
<dbReference type="SUPFAM" id="SSF48726">
    <property type="entry name" value="Immunoglobulin"/>
    <property type="match status" value="4"/>
</dbReference>
<dbReference type="GO" id="GO:0042289">
    <property type="term" value="F:MHC class II protein binding"/>
    <property type="evidence" value="ECO:0007669"/>
    <property type="project" value="TreeGrafter"/>
</dbReference>
<dbReference type="InterPro" id="IPR007110">
    <property type="entry name" value="Ig-like_dom"/>
</dbReference>
<dbReference type="GeneTree" id="ENSGT01090000259985"/>
<dbReference type="GO" id="GO:0009897">
    <property type="term" value="C:external side of plasma membrane"/>
    <property type="evidence" value="ECO:0007669"/>
    <property type="project" value="TreeGrafter"/>
</dbReference>
<dbReference type="GO" id="GO:0002250">
    <property type="term" value="P:adaptive immune response"/>
    <property type="evidence" value="ECO:0007669"/>
    <property type="project" value="UniProtKB-KW"/>
</dbReference>
<comment type="similarity">
    <text evidence="17">Belongs to the LAG3 family.</text>
</comment>
<dbReference type="InterPro" id="IPR013151">
    <property type="entry name" value="Immunoglobulin_dom"/>
</dbReference>
<sequence>MTLLFFFWTIVLSLQLTIAQNVPCAPGEACRVWAEEGGRALLPCHLSRRRLKSSFRQLYKGLALRWVHHGDSSHRKRHLVLMVEPSGVKKMARSTMHRATVWDPGFIRGNFSLRIEPLRKEDSGTYVAVVKFAKEVLRCQVELGVASVTPDSPGPLIESEPIQLTCNSTHPETPQEIRWFHAGLLIASSGRFCSLNQTLVISRSFRSDSGPWVCQLTFADGEKIYATYNLKVIGFAEPAVSVVYAAAGSDAHLPCLLNDNPTDYGISRVAARWSYATRREPKSITTLSNGSNRNFTLHLSAVGLDDAGWYTCEIAIQGTNITKNITLAVMTVTPSTDGIIMEGSRLQLTCNLSYHTGKELFMWKYLGLNPTNMSWPEAASTSFGLLSQGSTLEFPQVLPNDTGTWECSVHGPDGMSGSVQYHLEIAGARIALVQPRAAEKITVGLIAFLVILVSILAFTCLKRRTRSRNFPALDLMLASALPGKEVKDEGQEEKGPQI</sequence>
<keyword evidence="3" id="KW-1003">Cell membrane</keyword>
<evidence type="ECO:0000256" key="14">
    <source>
        <dbReference type="ARBA" id="ARBA00023319"/>
    </source>
</evidence>
<evidence type="ECO:0000313" key="24">
    <source>
        <dbReference type="Proteomes" id="UP000472272"/>
    </source>
</evidence>
<keyword evidence="14" id="KW-0393">Immunoglobulin domain</keyword>
<evidence type="ECO:0000256" key="2">
    <source>
        <dbReference type="ARBA" id="ARBA00004613"/>
    </source>
</evidence>
<feature type="transmembrane region" description="Helical" evidence="20">
    <location>
        <begin position="441"/>
        <end position="461"/>
    </location>
</feature>
<reference evidence="23" key="2">
    <citation type="submission" date="2025-08" db="UniProtKB">
        <authorList>
            <consortium name="Ensembl"/>
        </authorList>
    </citation>
    <scope>IDENTIFICATION</scope>
</reference>
<dbReference type="SMART" id="SM00408">
    <property type="entry name" value="IGc2"/>
    <property type="match status" value="2"/>
</dbReference>
<dbReference type="InterPro" id="IPR003599">
    <property type="entry name" value="Ig_sub"/>
</dbReference>
<keyword evidence="10" id="KW-1064">Adaptive immunity</keyword>
<evidence type="ECO:0000256" key="1">
    <source>
        <dbReference type="ARBA" id="ARBA00004251"/>
    </source>
</evidence>
<keyword evidence="8" id="KW-0391">Immunity</keyword>
<evidence type="ECO:0000256" key="19">
    <source>
        <dbReference type="ARBA" id="ARBA00067553"/>
    </source>
</evidence>
<feature type="signal peptide" evidence="21">
    <location>
        <begin position="1"/>
        <end position="19"/>
    </location>
</feature>
<dbReference type="PANTHER" id="PTHR11422:SF12">
    <property type="entry name" value="MICROFIBRIL-ASSOCIATED GLYCOPROTEIN 3"/>
    <property type="match status" value="1"/>
</dbReference>
<keyword evidence="6 21" id="KW-0732">Signal</keyword>
<comment type="subunit">
    <text evidence="18">Interacts with MHC class II (MHC-II); selectively recognizes stable complexes of peptide and MHC-II. Interacts with FGL1 (via the Fibrinogen C-terminal domain).</text>
</comment>
<keyword evidence="7" id="KW-0677">Repeat</keyword>
<dbReference type="GO" id="GO:0070374">
    <property type="term" value="P:positive regulation of ERK1 and ERK2 cascade"/>
    <property type="evidence" value="ECO:0007669"/>
    <property type="project" value="TreeGrafter"/>
</dbReference>
<name>A0A670JWZ1_PODMU</name>
<dbReference type="GO" id="GO:0005576">
    <property type="term" value="C:extracellular region"/>
    <property type="evidence" value="ECO:0007669"/>
    <property type="project" value="UniProtKB-SubCell"/>
</dbReference>
<accession>A0A670JWZ1</accession>
<dbReference type="GO" id="GO:1990782">
    <property type="term" value="F:protein tyrosine kinase binding"/>
    <property type="evidence" value="ECO:0007669"/>
    <property type="project" value="TreeGrafter"/>
</dbReference>
<evidence type="ECO:0000313" key="23">
    <source>
        <dbReference type="Ensembl" id="ENSPMRP00000028400.1"/>
    </source>
</evidence>
<evidence type="ECO:0000256" key="21">
    <source>
        <dbReference type="SAM" id="SignalP"/>
    </source>
</evidence>
<comment type="function">
    <text evidence="15">May function as a ligand for MHC class II (MHC-II) on antigen-presenting cells (APC), promoting APC activation/maturation and driving Th1 immune response.</text>
</comment>
<feature type="domain" description="Ig-like" evidence="22">
    <location>
        <begin position="238"/>
        <end position="326"/>
    </location>
</feature>
<reference evidence="23 24" key="1">
    <citation type="journal article" date="2019" name="Proc. Natl. Acad. Sci. U.S.A.">
        <title>Regulatory changes in pterin and carotenoid genes underlie balanced color polymorphisms in the wall lizard.</title>
        <authorList>
            <person name="Andrade P."/>
            <person name="Pinho C."/>
            <person name="Perez I de Lanuza G."/>
            <person name="Afonso S."/>
            <person name="Brejcha J."/>
            <person name="Rubin C.J."/>
            <person name="Wallerman O."/>
            <person name="Pereira P."/>
            <person name="Sabatino S.J."/>
            <person name="Bellati A."/>
            <person name="Pellitteri-Rosa D."/>
            <person name="Bosakova Z."/>
            <person name="Bunikis I."/>
            <person name="Carretero M.A."/>
            <person name="Feiner N."/>
            <person name="Marsik P."/>
            <person name="Pauperio F."/>
            <person name="Salvi D."/>
            <person name="Soler L."/>
            <person name="While G.M."/>
            <person name="Uller T."/>
            <person name="Font E."/>
            <person name="Andersson L."/>
            <person name="Carneiro M."/>
        </authorList>
    </citation>
    <scope>NUCLEOTIDE SEQUENCE</scope>
</reference>
<evidence type="ECO:0000256" key="3">
    <source>
        <dbReference type="ARBA" id="ARBA00022475"/>
    </source>
</evidence>
<dbReference type="GO" id="GO:0035723">
    <property type="term" value="P:interleukin-15-mediated signaling pathway"/>
    <property type="evidence" value="ECO:0007669"/>
    <property type="project" value="TreeGrafter"/>
</dbReference>
<keyword evidence="4" id="KW-0964">Secreted</keyword>
<keyword evidence="24" id="KW-1185">Reference proteome</keyword>
<dbReference type="SMART" id="SM00409">
    <property type="entry name" value="IG"/>
    <property type="match status" value="4"/>
</dbReference>
<dbReference type="InterPro" id="IPR003598">
    <property type="entry name" value="Ig_sub2"/>
</dbReference>
<feature type="chain" id="PRO_5025673234" description="Lymphocyte activation gene 3 protein" evidence="21">
    <location>
        <begin position="20"/>
        <end position="498"/>
    </location>
</feature>
<evidence type="ECO:0000256" key="20">
    <source>
        <dbReference type="SAM" id="Phobius"/>
    </source>
</evidence>
<evidence type="ECO:0000259" key="22">
    <source>
        <dbReference type="PROSITE" id="PS50835"/>
    </source>
</evidence>
<feature type="domain" description="Ig-like" evidence="22">
    <location>
        <begin position="158"/>
        <end position="231"/>
    </location>
</feature>
<dbReference type="Pfam" id="PF07686">
    <property type="entry name" value="V-set"/>
    <property type="match status" value="1"/>
</dbReference>